<evidence type="ECO:0000313" key="21">
    <source>
        <dbReference type="Proteomes" id="UP000005870"/>
    </source>
</evidence>
<dbReference type="NCBIfam" id="TIGR02037">
    <property type="entry name" value="degP_htrA_DO"/>
    <property type="match status" value="1"/>
</dbReference>
<dbReference type="PRINTS" id="PR00834">
    <property type="entry name" value="PROTEASES2C"/>
</dbReference>
<comment type="similarity">
    <text evidence="4">Belongs to the peptidase S1C family.</text>
</comment>
<feature type="binding site" evidence="16">
    <location>
        <position position="174"/>
    </location>
    <ligand>
        <name>substrate</name>
    </ligand>
</feature>
<feature type="active site" description="Charge relay system" evidence="15">
    <location>
        <position position="144"/>
    </location>
</feature>
<evidence type="ECO:0000256" key="2">
    <source>
        <dbReference type="ARBA" id="ARBA00002610"/>
    </source>
</evidence>
<comment type="subcellular location">
    <subcellularLocation>
        <location evidence="3">Periplasm</location>
    </subcellularLocation>
</comment>
<dbReference type="CDD" id="cd10839">
    <property type="entry name" value="cpPDZ1_DegP-like"/>
    <property type="match status" value="1"/>
</dbReference>
<dbReference type="InterPro" id="IPR011782">
    <property type="entry name" value="Pept_S1C_Do"/>
</dbReference>
<dbReference type="Pfam" id="PF13180">
    <property type="entry name" value="PDZ_2"/>
    <property type="match status" value="1"/>
</dbReference>
<evidence type="ECO:0000256" key="5">
    <source>
        <dbReference type="ARBA" id="ARBA00013035"/>
    </source>
</evidence>
<evidence type="ECO:0000256" key="18">
    <source>
        <dbReference type="SAM" id="SignalP"/>
    </source>
</evidence>
<evidence type="ECO:0000256" key="10">
    <source>
        <dbReference type="ARBA" id="ARBA00022764"/>
    </source>
</evidence>
<evidence type="ECO:0000313" key="20">
    <source>
        <dbReference type="EMBL" id="AER56960.1"/>
    </source>
</evidence>
<evidence type="ECO:0000256" key="4">
    <source>
        <dbReference type="ARBA" id="ARBA00010541"/>
    </source>
</evidence>
<dbReference type="OrthoDB" id="9758917at2"/>
<dbReference type="EC" id="3.4.21.107" evidence="5"/>
<dbReference type="InterPro" id="IPR001940">
    <property type="entry name" value="Peptidase_S1C"/>
</dbReference>
<dbReference type="STRING" id="1045855.DSC_11580"/>
<feature type="active site" description="Charge relay system" evidence="15">
    <location>
        <position position="174"/>
    </location>
</feature>
<feature type="region of interest" description="Disordered" evidence="17">
    <location>
        <begin position="404"/>
        <end position="426"/>
    </location>
</feature>
<feature type="signal peptide" evidence="18">
    <location>
        <begin position="1"/>
        <end position="23"/>
    </location>
</feature>
<dbReference type="RefSeq" id="WP_014161133.1">
    <property type="nucleotide sequence ID" value="NC_016147.2"/>
</dbReference>
<keyword evidence="21" id="KW-1185">Reference proteome</keyword>
<dbReference type="Pfam" id="PF00595">
    <property type="entry name" value="PDZ"/>
    <property type="match status" value="1"/>
</dbReference>
<organism evidence="20 21">
    <name type="scientific">Pseudoxanthomonas spadix (strain BD-a59)</name>
    <dbReference type="NCBI Taxonomy" id="1045855"/>
    <lineage>
        <taxon>Bacteria</taxon>
        <taxon>Pseudomonadati</taxon>
        <taxon>Pseudomonadota</taxon>
        <taxon>Gammaproteobacteria</taxon>
        <taxon>Lysobacterales</taxon>
        <taxon>Lysobacteraceae</taxon>
        <taxon>Pseudoxanthomonas</taxon>
    </lineage>
</organism>
<dbReference type="SUPFAM" id="SSF50494">
    <property type="entry name" value="Trypsin-like serine proteases"/>
    <property type="match status" value="1"/>
</dbReference>
<evidence type="ECO:0000256" key="11">
    <source>
        <dbReference type="ARBA" id="ARBA00022801"/>
    </source>
</evidence>
<evidence type="ECO:0000256" key="14">
    <source>
        <dbReference type="ARBA" id="ARBA00032850"/>
    </source>
</evidence>
<dbReference type="Gene3D" id="2.30.42.10">
    <property type="match status" value="2"/>
</dbReference>
<evidence type="ECO:0000256" key="15">
    <source>
        <dbReference type="PIRSR" id="PIRSR611782-1"/>
    </source>
</evidence>
<keyword evidence="13" id="KW-0346">Stress response</keyword>
<keyword evidence="11" id="KW-0378">Hydrolase</keyword>
<dbReference type="GO" id="GO:0042597">
    <property type="term" value="C:periplasmic space"/>
    <property type="evidence" value="ECO:0007669"/>
    <property type="project" value="UniProtKB-SubCell"/>
</dbReference>
<reference evidence="20 21" key="1">
    <citation type="journal article" date="2012" name="J. Bacteriol.">
        <title>Complete Genome Sequence of the BTEX-Degrading Bacterium Pseudoxanthomonas spadix BD-a59.</title>
        <authorList>
            <person name="Lee S.H."/>
            <person name="Jin H.M."/>
            <person name="Lee H.J."/>
            <person name="Kim J.M."/>
            <person name="Jeon C.O."/>
        </authorList>
    </citation>
    <scope>NUCLEOTIDE SEQUENCE [LARGE SCALE GENOMIC DNA]</scope>
    <source>
        <strain evidence="20 21">BD-a59</strain>
    </source>
</reference>
<feature type="binding site" evidence="16">
    <location>
        <position position="144"/>
    </location>
    <ligand>
        <name>substrate</name>
    </ligand>
</feature>
<name>G7UQF7_PSEUP</name>
<evidence type="ECO:0000259" key="19">
    <source>
        <dbReference type="PROSITE" id="PS50106"/>
    </source>
</evidence>
<evidence type="ECO:0000256" key="7">
    <source>
        <dbReference type="ARBA" id="ARBA00022670"/>
    </source>
</evidence>
<dbReference type="Pfam" id="PF13365">
    <property type="entry name" value="Trypsin_2"/>
    <property type="match status" value="1"/>
</dbReference>
<sequence>MNAHVRLGLIGLISLTMPLAACAKQDSTSGSAAAIAPTIAQSSAPQIVTGLPDFTRLVEQVAPGVVNIDATIGGPDEDSAAGAQFDGSQGIDESQIPEIFRQIFGPGLQMPGMDGEGGRMRPRGKSMGSGFIISPDGYILTNNHVVDGSSTVQVKLSDGRSLKAKVVGTDQGYDVALLKIDARNLPSLRMGTANSLKPGQWVVALGSPFGLDHSVTAGVVSATGRTQAGMGGPNYVRFIQTDVAINPGNSGGPLLNTSGEVVGINSQIFSQSGGYMGISFAIPIDLAISAADQLKKTGKVSRAMLGVTMNPEISEAMASKLGLPDTNGVLVTSVQPGSGADKAGIKPMDVITEFNGEKVSDYSDLPSRVAPLPPGTKVSLTVIRDGKPRKVEVTLTALEQKAVGDAGGLQDETDSDGTPGASPAVPQRALGFSVQELPESQRQRLGLPEGGVVISSVSRALAAETGLAPGLVVLQVNRSEISSVADFNKAVAGIKKGDVLMLLVQSPRGVRQFVAVTVGGAG</sequence>
<dbReference type="PANTHER" id="PTHR22939:SF130">
    <property type="entry name" value="PERIPLASMIC SERINE ENDOPROTEASE DEGP-LIKE-RELATED"/>
    <property type="match status" value="1"/>
</dbReference>
<evidence type="ECO:0000256" key="8">
    <source>
        <dbReference type="ARBA" id="ARBA00022729"/>
    </source>
</evidence>
<dbReference type="GO" id="GO:0004252">
    <property type="term" value="F:serine-type endopeptidase activity"/>
    <property type="evidence" value="ECO:0007669"/>
    <property type="project" value="InterPro"/>
</dbReference>
<accession>G7UQF7</accession>
<evidence type="ECO:0000256" key="9">
    <source>
        <dbReference type="ARBA" id="ARBA00022737"/>
    </source>
</evidence>
<dbReference type="Proteomes" id="UP000005870">
    <property type="component" value="Chromosome"/>
</dbReference>
<evidence type="ECO:0000256" key="6">
    <source>
        <dbReference type="ARBA" id="ARBA00013958"/>
    </source>
</evidence>
<keyword evidence="9" id="KW-0677">Repeat</keyword>
<evidence type="ECO:0000256" key="13">
    <source>
        <dbReference type="ARBA" id="ARBA00023016"/>
    </source>
</evidence>
<feature type="binding site" evidence="16">
    <location>
        <begin position="248"/>
        <end position="250"/>
    </location>
    <ligand>
        <name>substrate</name>
    </ligand>
</feature>
<feature type="active site" description="Charge relay system" evidence="15">
    <location>
        <position position="250"/>
    </location>
</feature>
<evidence type="ECO:0000256" key="12">
    <source>
        <dbReference type="ARBA" id="ARBA00022825"/>
    </source>
</evidence>
<proteinExistence type="inferred from homology"/>
<dbReference type="PANTHER" id="PTHR22939">
    <property type="entry name" value="SERINE PROTEASE FAMILY S1C HTRA-RELATED"/>
    <property type="match status" value="1"/>
</dbReference>
<dbReference type="InterPro" id="IPR036034">
    <property type="entry name" value="PDZ_sf"/>
</dbReference>
<protein>
    <recommendedName>
        <fullName evidence="6">Probable periplasmic serine endoprotease DegP-like</fullName>
        <ecNumber evidence="5">3.4.21.107</ecNumber>
    </recommendedName>
    <alternativeName>
        <fullName evidence="14">Protease Do</fullName>
    </alternativeName>
</protein>
<keyword evidence="7 20" id="KW-0645">Protease</keyword>
<keyword evidence="12" id="KW-0720">Serine protease</keyword>
<keyword evidence="8 18" id="KW-0732">Signal</keyword>
<dbReference type="PROSITE" id="PS50106">
    <property type="entry name" value="PDZ"/>
    <property type="match status" value="1"/>
</dbReference>
<dbReference type="GO" id="GO:0006508">
    <property type="term" value="P:proteolysis"/>
    <property type="evidence" value="ECO:0007669"/>
    <property type="project" value="UniProtKB-KW"/>
</dbReference>
<dbReference type="SUPFAM" id="SSF50156">
    <property type="entry name" value="PDZ domain-like"/>
    <property type="match status" value="2"/>
</dbReference>
<evidence type="ECO:0000256" key="17">
    <source>
        <dbReference type="SAM" id="MobiDB-lite"/>
    </source>
</evidence>
<evidence type="ECO:0000256" key="3">
    <source>
        <dbReference type="ARBA" id="ARBA00004418"/>
    </source>
</evidence>
<dbReference type="SMART" id="SM00228">
    <property type="entry name" value="PDZ"/>
    <property type="match status" value="2"/>
</dbReference>
<dbReference type="eggNOG" id="COG0265">
    <property type="taxonomic scope" value="Bacteria"/>
</dbReference>
<dbReference type="KEGG" id="psd:DSC_11580"/>
<evidence type="ECO:0000256" key="1">
    <source>
        <dbReference type="ARBA" id="ARBA00001772"/>
    </source>
</evidence>
<comment type="function">
    <text evidence="2">Might be efficient in the degradation of transiently denatured and unfolded proteins which accumulate in the periplasm following stress conditions.</text>
</comment>
<dbReference type="InterPro" id="IPR009003">
    <property type="entry name" value="Peptidase_S1_PA"/>
</dbReference>
<dbReference type="HOGENOM" id="CLU_020120_1_0_6"/>
<comment type="catalytic activity">
    <reaction evidence="1">
        <text>Acts on substrates that are at least partially unfolded. The cleavage site P1 residue is normally between a pair of hydrophobic residues, such as Val-|-Val.</text>
        <dbReference type="EC" id="3.4.21.107"/>
    </reaction>
</comment>
<feature type="chain" id="PRO_5038944098" description="Probable periplasmic serine endoprotease DegP-like" evidence="18">
    <location>
        <begin position="24"/>
        <end position="522"/>
    </location>
</feature>
<dbReference type="Gene3D" id="2.40.10.120">
    <property type="match status" value="1"/>
</dbReference>
<evidence type="ECO:0000256" key="16">
    <source>
        <dbReference type="PIRSR" id="PIRSR611782-2"/>
    </source>
</evidence>
<dbReference type="InterPro" id="IPR001478">
    <property type="entry name" value="PDZ"/>
</dbReference>
<feature type="domain" description="PDZ" evidence="19">
    <location>
        <begin position="291"/>
        <end position="386"/>
    </location>
</feature>
<dbReference type="AlphaFoldDB" id="G7UQF7"/>
<dbReference type="EMBL" id="CP003093">
    <property type="protein sequence ID" value="AER56960.1"/>
    <property type="molecule type" value="Genomic_DNA"/>
</dbReference>
<keyword evidence="10" id="KW-0574">Periplasm</keyword>
<gene>
    <name evidence="20" type="ordered locus">DSC_11580</name>
</gene>